<evidence type="ECO:0000313" key="2">
    <source>
        <dbReference type="EMBL" id="MFC7057387.1"/>
    </source>
</evidence>
<feature type="compositionally biased region" description="Low complexity" evidence="1">
    <location>
        <begin position="34"/>
        <end position="43"/>
    </location>
</feature>
<comment type="caution">
    <text evidence="2">The sequence shown here is derived from an EMBL/GenBank/DDBJ whole genome shotgun (WGS) entry which is preliminary data.</text>
</comment>
<evidence type="ECO:0000313" key="3">
    <source>
        <dbReference type="Proteomes" id="UP001596445"/>
    </source>
</evidence>
<dbReference type="AlphaFoldDB" id="A0ABD5VX69"/>
<dbReference type="GeneID" id="76629249"/>
<proteinExistence type="predicted"/>
<organism evidence="2 3">
    <name type="scientific">Halovenus salina</name>
    <dbReference type="NCBI Taxonomy" id="1510225"/>
    <lineage>
        <taxon>Archaea</taxon>
        <taxon>Methanobacteriati</taxon>
        <taxon>Methanobacteriota</taxon>
        <taxon>Stenosarchaea group</taxon>
        <taxon>Halobacteria</taxon>
        <taxon>Halobacteriales</taxon>
        <taxon>Haloarculaceae</taxon>
        <taxon>Halovenus</taxon>
    </lineage>
</organism>
<protein>
    <submittedName>
        <fullName evidence="2">Uncharacterized protein</fullName>
    </submittedName>
</protein>
<reference evidence="2 3" key="1">
    <citation type="journal article" date="2019" name="Int. J. Syst. Evol. Microbiol.">
        <title>The Global Catalogue of Microorganisms (GCM) 10K type strain sequencing project: providing services to taxonomists for standard genome sequencing and annotation.</title>
        <authorList>
            <consortium name="The Broad Institute Genomics Platform"/>
            <consortium name="The Broad Institute Genome Sequencing Center for Infectious Disease"/>
            <person name="Wu L."/>
            <person name="Ma J."/>
        </authorList>
    </citation>
    <scope>NUCLEOTIDE SEQUENCE [LARGE SCALE GENOMIC DNA]</scope>
    <source>
        <strain evidence="2 3">JCM 30072</strain>
    </source>
</reference>
<evidence type="ECO:0000256" key="1">
    <source>
        <dbReference type="SAM" id="MobiDB-lite"/>
    </source>
</evidence>
<name>A0ABD5VX69_9EURY</name>
<dbReference type="EMBL" id="JBHSZI010000001">
    <property type="protein sequence ID" value="MFC7057387.1"/>
    <property type="molecule type" value="Genomic_DNA"/>
</dbReference>
<dbReference type="PROSITE" id="PS51257">
    <property type="entry name" value="PROKAR_LIPOPROTEIN"/>
    <property type="match status" value="1"/>
</dbReference>
<dbReference type="RefSeq" id="WP_267163142.1">
    <property type="nucleotide sequence ID" value="NZ_CP112972.1"/>
</dbReference>
<feature type="region of interest" description="Disordered" evidence="1">
    <location>
        <begin position="21"/>
        <end position="57"/>
    </location>
</feature>
<sequence length="384" mass="41673">MTLTRRTLLVAAGATVALAGCTDSTSEDGDDGADTPTGTDTPTPDGPYGGPDGWTGEAEADVFHLPITPSRPLWAVADDAKGFVTLLEDDYDDLWMVDNPDEVEGLRAWLDETAPTDSLVYLQTAGPSTCYSRVAVNDIGIENGGIVGTASAVDTSEADEMCGAALTYPSALVRVSADESPEDVNFTVTDGWGESAKISADGRYVDPERLPGHVRPDGDPPQMAEFSCEGNDFQRLDGPENVAMGEVHDDEELSYAMRVRTGTEKPRVGRGDEVTVTLWNVSTDTHHTGNRDKWTLQSFTTDGWQTVFGADGDAHFGYTDEAIEHRPGKAFEWSFEMTEKCVLSEHVHGDRLRVCPDLPAGRYRFVYHGIVSAEPLAVEFHYQN</sequence>
<gene>
    <name evidence="2" type="ORF">ACFQQG_03380</name>
</gene>
<keyword evidence="3" id="KW-1185">Reference proteome</keyword>
<accession>A0ABD5VX69</accession>
<dbReference type="Proteomes" id="UP001596445">
    <property type="component" value="Unassembled WGS sequence"/>
</dbReference>